<comment type="caution">
    <text evidence="4">The sequence shown here is derived from an EMBL/GenBank/DDBJ whole genome shotgun (WGS) entry which is preliminary data.</text>
</comment>
<sequence length="541" mass="57535">MRLDSSFESLSGMGGGRSGSVADLADEAQAQRRAHRHSYAAPSHAHAHAHAHALADADPCTPPKPFGLASPASGKLGLRMTTLHEEPGRRNDDDSHSEPESAPTDELSTPRSHRTRVRGGPRGFLPTSKTLDSLHELACERAPNKNSPSISSSGYGSQAVSSTNLTIDDTLSIRSMSVDDTPDFDKTMEYTQFTRTKSSVLGLRNEITELRNDITELKNDIVESKNELDDSSFDKAKTPVLTPGSRNRINPFLRDCENAAREPQDGQLLDPLGALPVETHPISSSPTSKAAENVHVNGDAHDTSFGEAETEAIAEAEVGSTSSEPSSREGSGEASSVGDSDSAAPDAPVSIHLPAGKVVRRRVGGSARNAARASYPAARPRSGAEPHAHVHAPALPDTPASSTERIGDEDSSESGKSFSAPEWLALGESVQLRLSSGTGVVAYVGPTHFAHGLWVGVELDAPIGKNDGSVGGTRYFTCRARHGIFVRPDKLAQDRRGRSARAFRDAELRRAASKGEGLQNLHRSRSRGDSINVVGTKTRSK</sequence>
<dbReference type="Gene3D" id="2.30.30.190">
    <property type="entry name" value="CAP Gly-rich-like domain"/>
    <property type="match status" value="1"/>
</dbReference>
<feature type="region of interest" description="Disordered" evidence="2">
    <location>
        <begin position="264"/>
        <end position="290"/>
    </location>
</feature>
<evidence type="ECO:0000313" key="4">
    <source>
        <dbReference type="EMBL" id="CAK1602360.1"/>
    </source>
</evidence>
<feature type="domain" description="CAP-Gly" evidence="3">
    <location>
        <begin position="445"/>
        <end position="487"/>
    </location>
</feature>
<dbReference type="InterPro" id="IPR036859">
    <property type="entry name" value="CAP-Gly_dom_sf"/>
</dbReference>
<accession>A0AAV1M3T6</accession>
<dbReference type="FunFam" id="2.30.30.190:FF:000014">
    <property type="entry name" value="Uncharacterized protein, isoform E"/>
    <property type="match status" value="1"/>
</dbReference>
<dbReference type="EMBL" id="CAVLGL010000137">
    <property type="protein sequence ID" value="CAK1602360.1"/>
    <property type="molecule type" value="Genomic_DNA"/>
</dbReference>
<dbReference type="PROSITE" id="PS00845">
    <property type="entry name" value="CAP_GLY_1"/>
    <property type="match status" value="1"/>
</dbReference>
<feature type="compositionally biased region" description="Low complexity" evidence="2">
    <location>
        <begin position="366"/>
        <end position="381"/>
    </location>
</feature>
<organism evidence="4 5">
    <name type="scientific">Parnassius mnemosyne</name>
    <name type="common">clouded apollo</name>
    <dbReference type="NCBI Taxonomy" id="213953"/>
    <lineage>
        <taxon>Eukaryota</taxon>
        <taxon>Metazoa</taxon>
        <taxon>Ecdysozoa</taxon>
        <taxon>Arthropoda</taxon>
        <taxon>Hexapoda</taxon>
        <taxon>Insecta</taxon>
        <taxon>Pterygota</taxon>
        <taxon>Neoptera</taxon>
        <taxon>Endopterygota</taxon>
        <taxon>Lepidoptera</taxon>
        <taxon>Glossata</taxon>
        <taxon>Ditrysia</taxon>
        <taxon>Papilionoidea</taxon>
        <taxon>Papilionidae</taxon>
        <taxon>Parnassiinae</taxon>
        <taxon>Parnassini</taxon>
        <taxon>Parnassius</taxon>
        <taxon>Driopa</taxon>
    </lineage>
</organism>
<proteinExistence type="predicted"/>
<feature type="region of interest" description="Disordered" evidence="2">
    <location>
        <begin position="513"/>
        <end position="541"/>
    </location>
</feature>
<dbReference type="Proteomes" id="UP001314205">
    <property type="component" value="Unassembled WGS sequence"/>
</dbReference>
<feature type="compositionally biased region" description="Polar residues" evidence="2">
    <location>
        <begin position="281"/>
        <end position="290"/>
    </location>
</feature>
<reference evidence="4 5" key="1">
    <citation type="submission" date="2023-11" db="EMBL/GenBank/DDBJ databases">
        <authorList>
            <person name="Hedman E."/>
            <person name="Englund M."/>
            <person name="Stromberg M."/>
            <person name="Nyberg Akerstrom W."/>
            <person name="Nylinder S."/>
            <person name="Jareborg N."/>
            <person name="Kallberg Y."/>
            <person name="Kronander E."/>
        </authorList>
    </citation>
    <scope>NUCLEOTIDE SEQUENCE [LARGE SCALE GENOMIC DNA]</scope>
</reference>
<dbReference type="AlphaFoldDB" id="A0AAV1M3T6"/>
<dbReference type="PANTHER" id="PTHR18916">
    <property type="entry name" value="DYNACTIN 1-RELATED MICROTUBULE-BINDING"/>
    <property type="match status" value="1"/>
</dbReference>
<keyword evidence="5" id="KW-1185">Reference proteome</keyword>
<keyword evidence="1" id="KW-0175">Coiled coil</keyword>
<name>A0AAV1M3T6_9NEOP</name>
<dbReference type="InterPro" id="IPR000938">
    <property type="entry name" value="CAP-Gly_domain"/>
</dbReference>
<evidence type="ECO:0000259" key="3">
    <source>
        <dbReference type="PROSITE" id="PS50245"/>
    </source>
</evidence>
<dbReference type="PROSITE" id="PS50245">
    <property type="entry name" value="CAP_GLY_2"/>
    <property type="match status" value="1"/>
</dbReference>
<dbReference type="SUPFAM" id="SSF74924">
    <property type="entry name" value="Cap-Gly domain"/>
    <property type="match status" value="1"/>
</dbReference>
<feature type="coiled-coil region" evidence="1">
    <location>
        <begin position="200"/>
        <end position="227"/>
    </location>
</feature>
<evidence type="ECO:0000313" key="5">
    <source>
        <dbReference type="Proteomes" id="UP001314205"/>
    </source>
</evidence>
<dbReference type="Pfam" id="PF01302">
    <property type="entry name" value="CAP_GLY"/>
    <property type="match status" value="1"/>
</dbReference>
<feature type="compositionally biased region" description="Basic and acidic residues" evidence="2">
    <location>
        <begin position="82"/>
        <end position="99"/>
    </location>
</feature>
<gene>
    <name evidence="4" type="ORF">PARMNEM_LOCUS20874</name>
</gene>
<feature type="region of interest" description="Disordered" evidence="2">
    <location>
        <begin position="315"/>
        <end position="419"/>
    </location>
</feature>
<protein>
    <recommendedName>
        <fullName evidence="3">CAP-Gly domain-containing protein</fullName>
    </recommendedName>
</protein>
<feature type="region of interest" description="Disordered" evidence="2">
    <location>
        <begin position="1"/>
        <end position="128"/>
    </location>
</feature>
<feature type="compositionally biased region" description="Low complexity" evidence="2">
    <location>
        <begin position="315"/>
        <end position="325"/>
    </location>
</feature>
<dbReference type="Gene3D" id="1.20.5.170">
    <property type="match status" value="1"/>
</dbReference>
<dbReference type="SMART" id="SM01052">
    <property type="entry name" value="CAP_GLY"/>
    <property type="match status" value="1"/>
</dbReference>
<evidence type="ECO:0000256" key="1">
    <source>
        <dbReference type="SAM" id="Coils"/>
    </source>
</evidence>
<evidence type="ECO:0000256" key="2">
    <source>
        <dbReference type="SAM" id="MobiDB-lite"/>
    </source>
</evidence>